<dbReference type="Pfam" id="PF00085">
    <property type="entry name" value="Thioredoxin"/>
    <property type="match status" value="1"/>
</dbReference>
<dbReference type="InterPro" id="IPR036249">
    <property type="entry name" value="Thioredoxin-like_sf"/>
</dbReference>
<keyword evidence="1" id="KW-1133">Transmembrane helix</keyword>
<keyword evidence="5" id="KW-1185">Reference proteome</keyword>
<evidence type="ECO:0000256" key="1">
    <source>
        <dbReference type="SAM" id="Phobius"/>
    </source>
</evidence>
<dbReference type="Gene3D" id="3.40.30.10">
    <property type="entry name" value="Glutaredoxin"/>
    <property type="match status" value="1"/>
</dbReference>
<reference evidence="4" key="1">
    <citation type="submission" date="2020-09" db="EMBL/GenBank/DDBJ databases">
        <authorList>
            <person name="Kikuchi T."/>
        </authorList>
    </citation>
    <scope>NUCLEOTIDE SEQUENCE</scope>
    <source>
        <strain evidence="4">SH1</strain>
    </source>
</reference>
<dbReference type="InterPro" id="IPR013766">
    <property type="entry name" value="Thioredoxin_domain"/>
</dbReference>
<accession>A0A811KS30</accession>
<evidence type="ECO:0000313" key="4">
    <source>
        <dbReference type="EMBL" id="CAD5218969.1"/>
    </source>
</evidence>
<dbReference type="SUPFAM" id="SSF52833">
    <property type="entry name" value="Thioredoxin-like"/>
    <property type="match status" value="1"/>
</dbReference>
<evidence type="ECO:0000256" key="2">
    <source>
        <dbReference type="SAM" id="SignalP"/>
    </source>
</evidence>
<dbReference type="OrthoDB" id="1899781at2759"/>
<keyword evidence="2" id="KW-0732">Signal</keyword>
<dbReference type="AlphaFoldDB" id="A0A811KS30"/>
<dbReference type="Proteomes" id="UP000783686">
    <property type="component" value="Unassembled WGS sequence"/>
</dbReference>
<comment type="caution">
    <text evidence="4">The sequence shown here is derived from an EMBL/GenBank/DDBJ whole genome shotgun (WGS) entry which is preliminary data.</text>
</comment>
<dbReference type="EMBL" id="CAJFDH010000004">
    <property type="protein sequence ID" value="CAD5218969.1"/>
    <property type="molecule type" value="Genomic_DNA"/>
</dbReference>
<keyword evidence="1" id="KW-0812">Transmembrane</keyword>
<feature type="transmembrane region" description="Helical" evidence="1">
    <location>
        <begin position="225"/>
        <end position="244"/>
    </location>
</feature>
<proteinExistence type="predicted"/>
<dbReference type="Proteomes" id="UP000614601">
    <property type="component" value="Unassembled WGS sequence"/>
</dbReference>
<name>A0A811KS30_9BILA</name>
<dbReference type="PANTHER" id="PTHR14684">
    <property type="entry name" value="THIOREDOXIN DOMAIN-CONTAINING PROTEIN 15"/>
    <property type="match status" value="1"/>
</dbReference>
<protein>
    <recommendedName>
        <fullName evidence="3">Thioredoxin domain-containing protein</fullName>
    </recommendedName>
</protein>
<gene>
    <name evidence="4" type="ORF">BOKJ2_LOCUS8179</name>
</gene>
<keyword evidence="1" id="KW-0472">Membrane</keyword>
<sequence length="254" mass="29208">MWLYLSLGVILQCIGLSLCSTCSRYGFDVVLKKLCPAFTDPACYYAFEKWGKPNSVQFQCNSVDALNSTTFELVDSTKLRQILSKTDDYGRYRCSVVLFYSAKCIYSQKLILSYSYLTLLFPKMGFYLINLDSKDTDYVINKYGITATPTMLLYANGSTYARIYDGQKKLKKLVRSIVDVTDLEVVNNVTLHEYEDFEAQLKDIEEYKTHYEGVEGLTFEDTKTYLDRGFALALVVLMINMIYFTHRLGYISIL</sequence>
<dbReference type="PANTHER" id="PTHR14684:SF2">
    <property type="entry name" value="THIOREDOXIN DOMAIN-CONTAINING PROTEIN 15"/>
    <property type="match status" value="1"/>
</dbReference>
<feature type="signal peptide" evidence="2">
    <location>
        <begin position="1"/>
        <end position="19"/>
    </location>
</feature>
<evidence type="ECO:0000259" key="3">
    <source>
        <dbReference type="Pfam" id="PF00085"/>
    </source>
</evidence>
<organism evidence="4 5">
    <name type="scientific">Bursaphelenchus okinawaensis</name>
    <dbReference type="NCBI Taxonomy" id="465554"/>
    <lineage>
        <taxon>Eukaryota</taxon>
        <taxon>Metazoa</taxon>
        <taxon>Ecdysozoa</taxon>
        <taxon>Nematoda</taxon>
        <taxon>Chromadorea</taxon>
        <taxon>Rhabditida</taxon>
        <taxon>Tylenchina</taxon>
        <taxon>Tylenchomorpha</taxon>
        <taxon>Aphelenchoidea</taxon>
        <taxon>Aphelenchoididae</taxon>
        <taxon>Bursaphelenchus</taxon>
    </lineage>
</organism>
<dbReference type="EMBL" id="CAJFCW020000004">
    <property type="protein sequence ID" value="CAG9112222.1"/>
    <property type="molecule type" value="Genomic_DNA"/>
</dbReference>
<dbReference type="InterPro" id="IPR042418">
    <property type="entry name" value="TXNDC15"/>
</dbReference>
<evidence type="ECO:0000313" key="5">
    <source>
        <dbReference type="Proteomes" id="UP000614601"/>
    </source>
</evidence>
<feature type="chain" id="PRO_5035681661" description="Thioredoxin domain-containing protein" evidence="2">
    <location>
        <begin position="20"/>
        <end position="254"/>
    </location>
</feature>
<feature type="domain" description="Thioredoxin" evidence="3">
    <location>
        <begin position="95"/>
        <end position="177"/>
    </location>
</feature>